<feature type="domain" description="Flavin reductase like" evidence="1">
    <location>
        <begin position="26"/>
        <end position="175"/>
    </location>
</feature>
<dbReference type="Proteomes" id="UP000555756">
    <property type="component" value="Unassembled WGS sequence"/>
</dbReference>
<proteinExistence type="predicted"/>
<dbReference type="GO" id="GO:0010181">
    <property type="term" value="F:FMN binding"/>
    <property type="evidence" value="ECO:0007669"/>
    <property type="project" value="InterPro"/>
</dbReference>
<accession>A0A7W4JPK1</accession>
<reference evidence="2 3" key="1">
    <citation type="submission" date="2020-04" db="EMBL/GenBank/DDBJ databases">
        <title>Description of novel Gluconacetobacter.</title>
        <authorList>
            <person name="Sombolestani A."/>
        </authorList>
    </citation>
    <scope>NUCLEOTIDE SEQUENCE [LARGE SCALE GENOMIC DNA]</scope>
    <source>
        <strain evidence="2 3">LMG 21311</strain>
    </source>
</reference>
<sequence>MAGDDVHYYEPRNGHGLRHDPFSAIVGPRPIGWISSRSAEGRANLAPYSFFNAFNYRPPIIGFASVGWKDTVANIRDTGEFVWNLATRPMAARMNLTSAAVTQDEFALAGLAQAPARLVGAPRVRASPVNFECRLTQLFPLRDKEGAELESWMILGEVVAVHIDRAMLVNGVYDTARAHPILRAGGLGRYAGITEDAMFDMNRPAGDEDAAAMVRALDAAPDA</sequence>
<evidence type="ECO:0000313" key="2">
    <source>
        <dbReference type="EMBL" id="MBB2188558.1"/>
    </source>
</evidence>
<keyword evidence="3" id="KW-1185">Reference proteome</keyword>
<dbReference type="Gene3D" id="2.30.110.10">
    <property type="entry name" value="Electron Transport, Fmn-binding Protein, Chain A"/>
    <property type="match status" value="1"/>
</dbReference>
<name>A0A7W4JPK1_9PROT</name>
<dbReference type="PANTHER" id="PTHR43812:SF2">
    <property type="entry name" value="FLAVIN REDUCTASE LIKE DOMAIN-CONTAINING PROTEIN"/>
    <property type="match status" value="1"/>
</dbReference>
<evidence type="ECO:0000259" key="1">
    <source>
        <dbReference type="SMART" id="SM00903"/>
    </source>
</evidence>
<gene>
    <name evidence="2" type="ORF">HLH34_01090</name>
</gene>
<dbReference type="AlphaFoldDB" id="A0A7W4JPK1"/>
<evidence type="ECO:0000313" key="3">
    <source>
        <dbReference type="Proteomes" id="UP000555756"/>
    </source>
</evidence>
<dbReference type="RefSeq" id="WP_183117736.1">
    <property type="nucleotide sequence ID" value="NZ_JABEQF010000001.1"/>
</dbReference>
<dbReference type="SUPFAM" id="SSF50475">
    <property type="entry name" value="FMN-binding split barrel"/>
    <property type="match status" value="1"/>
</dbReference>
<dbReference type="InterPro" id="IPR002563">
    <property type="entry name" value="Flavin_Rdtase-like_dom"/>
</dbReference>
<dbReference type="SMART" id="SM00903">
    <property type="entry name" value="Flavin_Reduct"/>
    <property type="match status" value="1"/>
</dbReference>
<dbReference type="InterPro" id="IPR012349">
    <property type="entry name" value="Split_barrel_FMN-bd"/>
</dbReference>
<protein>
    <submittedName>
        <fullName evidence="2">Flavin reductase family protein</fullName>
    </submittedName>
</protein>
<dbReference type="GO" id="GO:0016646">
    <property type="term" value="F:oxidoreductase activity, acting on the CH-NH group of donors, NAD or NADP as acceptor"/>
    <property type="evidence" value="ECO:0007669"/>
    <property type="project" value="UniProtKB-ARBA"/>
</dbReference>
<dbReference type="PANTHER" id="PTHR43812">
    <property type="entry name" value="BLR2425 PROTEIN"/>
    <property type="match status" value="1"/>
</dbReference>
<dbReference type="EMBL" id="JABEQF010000001">
    <property type="protein sequence ID" value="MBB2188558.1"/>
    <property type="molecule type" value="Genomic_DNA"/>
</dbReference>
<dbReference type="Pfam" id="PF01613">
    <property type="entry name" value="Flavin_Reduct"/>
    <property type="match status" value="1"/>
</dbReference>
<organism evidence="2 3">
    <name type="scientific">Gluconacetobacter azotocaptans</name>
    <dbReference type="NCBI Taxonomy" id="142834"/>
    <lineage>
        <taxon>Bacteria</taxon>
        <taxon>Pseudomonadati</taxon>
        <taxon>Pseudomonadota</taxon>
        <taxon>Alphaproteobacteria</taxon>
        <taxon>Acetobacterales</taxon>
        <taxon>Acetobacteraceae</taxon>
        <taxon>Gluconacetobacter</taxon>
    </lineage>
</organism>
<comment type="caution">
    <text evidence="2">The sequence shown here is derived from an EMBL/GenBank/DDBJ whole genome shotgun (WGS) entry which is preliminary data.</text>
</comment>